<dbReference type="EMBL" id="JANHOH010000001">
    <property type="protein sequence ID" value="MCQ6956381.1"/>
    <property type="molecule type" value="Genomic_DNA"/>
</dbReference>
<dbReference type="Proteomes" id="UP001204376">
    <property type="component" value="Unassembled WGS sequence"/>
</dbReference>
<feature type="transmembrane region" description="Helical" evidence="1">
    <location>
        <begin position="138"/>
        <end position="155"/>
    </location>
</feature>
<feature type="transmembrane region" description="Helical" evidence="1">
    <location>
        <begin position="50"/>
        <end position="74"/>
    </location>
</feature>
<accession>A0ABT1SVL1</accession>
<sequence length="158" mass="17708">MNTSFLYPTFLILHLAALAVMAGSTLINYLGYRTLWRLVPDNSVKAEGVLLFLTKFGRVIGIGAATLIVSGIVMMALTKGVYGEQLWFRIKFAIVVLLVGNAIVFRRRIALKLQRLVEKDASALTGNLSEFKTPTRNFHLLQLLLFLTIIFLSVFKFN</sequence>
<name>A0ABT1SVL1_9SPHI</name>
<dbReference type="RefSeq" id="WP_256536597.1">
    <property type="nucleotide sequence ID" value="NZ_JANHOH010000001.1"/>
</dbReference>
<feature type="transmembrane region" description="Helical" evidence="1">
    <location>
        <begin position="6"/>
        <end position="30"/>
    </location>
</feature>
<evidence type="ECO:0000313" key="2">
    <source>
        <dbReference type="EMBL" id="MCQ6956381.1"/>
    </source>
</evidence>
<feature type="transmembrane region" description="Helical" evidence="1">
    <location>
        <begin position="86"/>
        <end position="105"/>
    </location>
</feature>
<reference evidence="2 3" key="1">
    <citation type="submission" date="2022-07" db="EMBL/GenBank/DDBJ databases">
        <title>Mucilaginibacter sp. JC4.</title>
        <authorList>
            <person name="Le V."/>
            <person name="Ko S.-R."/>
            <person name="Ahn C.-Y."/>
            <person name="Oh H.-M."/>
        </authorList>
    </citation>
    <scope>NUCLEOTIDE SEQUENCE [LARGE SCALE GENOMIC DNA]</scope>
    <source>
        <strain evidence="2 3">JC4</strain>
    </source>
</reference>
<organism evidence="2 3">
    <name type="scientific">Mucilaginibacter aquariorum</name>
    <dbReference type="NCBI Taxonomy" id="2967225"/>
    <lineage>
        <taxon>Bacteria</taxon>
        <taxon>Pseudomonadati</taxon>
        <taxon>Bacteroidota</taxon>
        <taxon>Sphingobacteriia</taxon>
        <taxon>Sphingobacteriales</taxon>
        <taxon>Sphingobacteriaceae</taxon>
        <taxon>Mucilaginibacter</taxon>
    </lineage>
</organism>
<proteinExistence type="predicted"/>
<protein>
    <recommendedName>
        <fullName evidence="4">DUF2214 family protein</fullName>
    </recommendedName>
</protein>
<evidence type="ECO:0000256" key="1">
    <source>
        <dbReference type="SAM" id="Phobius"/>
    </source>
</evidence>
<gene>
    <name evidence="2" type="ORF">NPE20_00350</name>
</gene>
<evidence type="ECO:0008006" key="4">
    <source>
        <dbReference type="Google" id="ProtNLM"/>
    </source>
</evidence>
<comment type="caution">
    <text evidence="2">The sequence shown here is derived from an EMBL/GenBank/DDBJ whole genome shotgun (WGS) entry which is preliminary data.</text>
</comment>
<keyword evidence="3" id="KW-1185">Reference proteome</keyword>
<keyword evidence="1" id="KW-1133">Transmembrane helix</keyword>
<evidence type="ECO:0000313" key="3">
    <source>
        <dbReference type="Proteomes" id="UP001204376"/>
    </source>
</evidence>
<keyword evidence="1" id="KW-0472">Membrane</keyword>
<keyword evidence="1" id="KW-0812">Transmembrane</keyword>